<dbReference type="GO" id="GO:0032153">
    <property type="term" value="C:cell division site"/>
    <property type="evidence" value="ECO:0007669"/>
    <property type="project" value="UniProtKB-UniRule"/>
</dbReference>
<reference evidence="9 10" key="1">
    <citation type="journal article" date="2016" name="Genome Biol. Evol.">
        <title>Comparative Genomic Analyses of the Moraxella catarrhalis Serosensitive and Seroresistant Lineages Demonstrate Their Independent Evolution.</title>
        <authorList>
            <person name="Earl J.P."/>
            <person name="de Vries S.P."/>
            <person name="Ahmed A."/>
            <person name="Powell E."/>
            <person name="Schultz M.P."/>
            <person name="Hermans P.W."/>
            <person name="Hill D.J."/>
            <person name="Zhou Z."/>
            <person name="Constantinidou C.I."/>
            <person name="Hu F.Z."/>
            <person name="Bootsma H.J."/>
            <person name="Ehrlich G.D."/>
        </authorList>
    </citation>
    <scope>NUCLEOTIDE SEQUENCE [LARGE SCALE GENOMIC DNA]</scope>
    <source>
        <strain evidence="9 10">F23</strain>
    </source>
</reference>
<dbReference type="GO" id="GO:0030428">
    <property type="term" value="C:cell septum"/>
    <property type="evidence" value="ECO:0007669"/>
    <property type="project" value="TreeGrafter"/>
</dbReference>
<dbReference type="PANTHER" id="PTHR37485:SF1">
    <property type="entry name" value="CELL DIVISION PROTEIN FTSB"/>
    <property type="match status" value="1"/>
</dbReference>
<accession>A0AB36DNS0</accession>
<keyword evidence="6 7" id="KW-0131">Cell cycle</keyword>
<protein>
    <recommendedName>
        <fullName evidence="7">Cell division protein FtsB</fullName>
    </recommendedName>
</protein>
<dbReference type="GO" id="GO:0005886">
    <property type="term" value="C:plasma membrane"/>
    <property type="evidence" value="ECO:0007669"/>
    <property type="project" value="UniProtKB-SubCell"/>
</dbReference>
<keyword evidence="3 7" id="KW-0812">Transmembrane</keyword>
<comment type="similarity">
    <text evidence="7">Belongs to the FtsB family.</text>
</comment>
<dbReference type="Proteomes" id="UP000078295">
    <property type="component" value="Unassembled WGS sequence"/>
</dbReference>
<dbReference type="InterPro" id="IPR023081">
    <property type="entry name" value="Cell_div_FtsB"/>
</dbReference>
<dbReference type="InterPro" id="IPR007060">
    <property type="entry name" value="FtsL/DivIC"/>
</dbReference>
<evidence type="ECO:0000256" key="1">
    <source>
        <dbReference type="ARBA" id="ARBA00022475"/>
    </source>
</evidence>
<dbReference type="PANTHER" id="PTHR37485">
    <property type="entry name" value="CELL DIVISION PROTEIN FTSB"/>
    <property type="match status" value="1"/>
</dbReference>
<keyword evidence="2 7" id="KW-0132">Cell division</keyword>
<evidence type="ECO:0000256" key="3">
    <source>
        <dbReference type="ARBA" id="ARBA00022692"/>
    </source>
</evidence>
<dbReference type="AlphaFoldDB" id="A0AB36DNS0"/>
<keyword evidence="7" id="KW-0997">Cell inner membrane</keyword>
<organism evidence="9 10">
    <name type="scientific">Moraxella catarrhalis</name>
    <name type="common">Branhamella catarrhalis</name>
    <dbReference type="NCBI Taxonomy" id="480"/>
    <lineage>
        <taxon>Bacteria</taxon>
        <taxon>Pseudomonadati</taxon>
        <taxon>Pseudomonadota</taxon>
        <taxon>Gammaproteobacteria</taxon>
        <taxon>Moraxellales</taxon>
        <taxon>Moraxellaceae</taxon>
        <taxon>Moraxella</taxon>
    </lineage>
</organism>
<comment type="caution">
    <text evidence="9">The sequence shown here is derived from an EMBL/GenBank/DDBJ whole genome shotgun (WGS) entry which is preliminary data.</text>
</comment>
<dbReference type="GO" id="GO:0043093">
    <property type="term" value="P:FtsZ-dependent cytokinesis"/>
    <property type="evidence" value="ECO:0007669"/>
    <property type="project" value="UniProtKB-UniRule"/>
</dbReference>
<name>A0AB36DNS0_MORCA</name>
<comment type="subcellular location">
    <subcellularLocation>
        <location evidence="7">Cell inner membrane</location>
        <topology evidence="7">Single-pass type II membrane protein</topology>
    </subcellularLocation>
    <text evidence="7">Localizes to the division septum.</text>
</comment>
<evidence type="ECO:0000313" key="9">
    <source>
        <dbReference type="EMBL" id="OAV25205.1"/>
    </source>
</evidence>
<dbReference type="EMBL" id="LXHQ01000031">
    <property type="protein sequence ID" value="OAV25205.1"/>
    <property type="molecule type" value="Genomic_DNA"/>
</dbReference>
<evidence type="ECO:0000313" key="10">
    <source>
        <dbReference type="Proteomes" id="UP000078295"/>
    </source>
</evidence>
<sequence length="142" mass="16095">MIWKNTVANVNKMLKYMVSNQLKLIISIIIAAVVLVLMQIQYWYGDYGHANLIAVKNQLHEQNRLNQEQINKNNLLLADVKDLKLGLSAIEEHARLDLGLIKPGETFIQLSNAPITYSRQPLLEIDESIEAVDSVPEPIPNH</sequence>
<keyword evidence="4 7" id="KW-1133">Transmembrane helix</keyword>
<evidence type="ECO:0000256" key="4">
    <source>
        <dbReference type="ARBA" id="ARBA00022989"/>
    </source>
</evidence>
<dbReference type="HAMAP" id="MF_00599">
    <property type="entry name" value="FtsB"/>
    <property type="match status" value="1"/>
</dbReference>
<comment type="subunit">
    <text evidence="7">Part of a complex composed of FtsB, FtsL and FtsQ.</text>
</comment>
<feature type="topological domain" description="Cytoplasmic" evidence="7">
    <location>
        <begin position="1"/>
        <end position="28"/>
    </location>
</feature>
<proteinExistence type="inferred from homology"/>
<comment type="function">
    <text evidence="7">Essential cell division protein. May link together the upstream cell division proteins, which are predominantly cytoplasmic, with the downstream cell division proteins, which are predominantly periplasmic.</text>
</comment>
<feature type="transmembrane region" description="Helical" evidence="8">
    <location>
        <begin position="22"/>
        <end position="44"/>
    </location>
</feature>
<gene>
    <name evidence="7" type="primary">ftsB</name>
    <name evidence="9" type="ORF">AO370_1282</name>
</gene>
<evidence type="ECO:0000256" key="7">
    <source>
        <dbReference type="HAMAP-Rule" id="MF_00599"/>
    </source>
</evidence>
<evidence type="ECO:0000256" key="6">
    <source>
        <dbReference type="ARBA" id="ARBA00023306"/>
    </source>
</evidence>
<keyword evidence="5 7" id="KW-0472">Membrane</keyword>
<dbReference type="Pfam" id="PF04977">
    <property type="entry name" value="DivIC"/>
    <property type="match status" value="1"/>
</dbReference>
<evidence type="ECO:0000256" key="8">
    <source>
        <dbReference type="SAM" id="Phobius"/>
    </source>
</evidence>
<keyword evidence="1 7" id="KW-1003">Cell membrane</keyword>
<evidence type="ECO:0000256" key="2">
    <source>
        <dbReference type="ARBA" id="ARBA00022618"/>
    </source>
</evidence>
<evidence type="ECO:0000256" key="5">
    <source>
        <dbReference type="ARBA" id="ARBA00023136"/>
    </source>
</evidence>
<feature type="topological domain" description="Periplasmic" evidence="7">
    <location>
        <begin position="45"/>
        <end position="142"/>
    </location>
</feature>